<comment type="caution">
    <text evidence="2">The sequence shown here is derived from an EMBL/GenBank/DDBJ whole genome shotgun (WGS) entry which is preliminary data.</text>
</comment>
<evidence type="ECO:0000313" key="3">
    <source>
        <dbReference type="Proteomes" id="UP001264980"/>
    </source>
</evidence>
<dbReference type="Pfam" id="PF13715">
    <property type="entry name" value="CarbopepD_reg_2"/>
    <property type="match status" value="1"/>
</dbReference>
<dbReference type="PROSITE" id="PS52016">
    <property type="entry name" value="TONB_DEPENDENT_REC_3"/>
    <property type="match status" value="1"/>
</dbReference>
<accession>A0ABU1R508</accession>
<dbReference type="SUPFAM" id="SSF49464">
    <property type="entry name" value="Carboxypeptidase regulatory domain-like"/>
    <property type="match status" value="1"/>
</dbReference>
<keyword evidence="1" id="KW-0472">Membrane</keyword>
<evidence type="ECO:0000313" key="2">
    <source>
        <dbReference type="EMBL" id="MDR6808483.1"/>
    </source>
</evidence>
<protein>
    <recommendedName>
        <fullName evidence="4">TonB-dependent receptor plug domain-containing protein</fullName>
    </recommendedName>
</protein>
<organism evidence="2 3">
    <name type="scientific">Dyadobacter fermentans</name>
    <dbReference type="NCBI Taxonomy" id="94254"/>
    <lineage>
        <taxon>Bacteria</taxon>
        <taxon>Pseudomonadati</taxon>
        <taxon>Bacteroidota</taxon>
        <taxon>Cytophagia</taxon>
        <taxon>Cytophagales</taxon>
        <taxon>Spirosomataceae</taxon>
        <taxon>Dyadobacter</taxon>
    </lineage>
</organism>
<dbReference type="InterPro" id="IPR008969">
    <property type="entry name" value="CarboxyPept-like_regulatory"/>
</dbReference>
<proteinExistence type="inferred from homology"/>
<dbReference type="InterPro" id="IPR039426">
    <property type="entry name" value="TonB-dep_rcpt-like"/>
</dbReference>
<evidence type="ECO:0000256" key="1">
    <source>
        <dbReference type="PROSITE-ProRule" id="PRU01360"/>
    </source>
</evidence>
<dbReference type="EMBL" id="JAVDTI010000007">
    <property type="protein sequence ID" value="MDR6808483.1"/>
    <property type="molecule type" value="Genomic_DNA"/>
</dbReference>
<keyword evidence="3" id="KW-1185">Reference proteome</keyword>
<dbReference type="Gene3D" id="2.60.40.1120">
    <property type="entry name" value="Carboxypeptidase-like, regulatory domain"/>
    <property type="match status" value="1"/>
</dbReference>
<dbReference type="RefSeq" id="WP_309990378.1">
    <property type="nucleotide sequence ID" value="NZ_JAVDTI010000007.1"/>
</dbReference>
<keyword evidence="1" id="KW-0998">Cell outer membrane</keyword>
<comment type="similarity">
    <text evidence="1">Belongs to the TonB-dependent receptor family.</text>
</comment>
<sequence>MFDNGFYRIARAWSVTGLSWGWLCLLLLSLCAPCRSQDQTWHIAGTVYGENSQRLPSVAVYINNTSIGTATDKAGNFQLTVPARHQKVELVASFVGYKPEVKQLQATPGRTANVVFKLDLNNVIREVVVIGKRDRHWNRKWRIFLNGLLGDSPFARQCKIMNPESITLGLDEASGRVTATSSEPVVIDNSALGYRVRFHMSRFESNGKKTFLSGYKFFESLLAEDPDKQKKQLRNRETAFKDSFRNFLVSLSRKNLEAAGIEIFSMKTTREFYLTKIPLEREVTSGNFTPVTADSICFFDQNKGYFVLHSRYPVLVFQRRLYNSASVFSDYPFKYSQIVLPNFSCTFTENGWLVAPNGITIHDTWAREGFADMLPIDYPLPKDQDEAPPTPVALLPNAGQVKETATMDLKLPAVEAQQTLLDKEGLLQTGDKAGDGLVRPDYVLPVSESDNSGTVFDLLKKIPGLRVTYDAASNTHTVHFIENNTNLNANASFDNTVALLLDKVFYSGADTVIPILNSLTVRDIKSVSAIRYGSSAAFGARGGNGVLVINTHP</sequence>
<dbReference type="Proteomes" id="UP001264980">
    <property type="component" value="Unassembled WGS sequence"/>
</dbReference>
<comment type="subcellular location">
    <subcellularLocation>
        <location evidence="1">Cell outer membrane</location>
        <topology evidence="1">Multi-pass membrane protein</topology>
    </subcellularLocation>
</comment>
<reference evidence="2 3" key="1">
    <citation type="submission" date="2023-07" db="EMBL/GenBank/DDBJ databases">
        <title>Sorghum-associated microbial communities from plants grown in Nebraska, USA.</title>
        <authorList>
            <person name="Schachtman D."/>
        </authorList>
    </citation>
    <scope>NUCLEOTIDE SEQUENCE [LARGE SCALE GENOMIC DNA]</scope>
    <source>
        <strain evidence="2 3">BE57</strain>
    </source>
</reference>
<keyword evidence="1" id="KW-0813">Transport</keyword>
<keyword evidence="1" id="KW-1134">Transmembrane beta strand</keyword>
<name>A0ABU1R508_9BACT</name>
<dbReference type="InterPro" id="IPR037066">
    <property type="entry name" value="Plug_dom_sf"/>
</dbReference>
<dbReference type="Gene3D" id="2.170.130.10">
    <property type="entry name" value="TonB-dependent receptor, plug domain"/>
    <property type="match status" value="1"/>
</dbReference>
<keyword evidence="1" id="KW-0812">Transmembrane</keyword>
<dbReference type="SUPFAM" id="SSF56935">
    <property type="entry name" value="Porins"/>
    <property type="match status" value="1"/>
</dbReference>
<gene>
    <name evidence="2" type="ORF">J2W84_005547</name>
</gene>
<evidence type="ECO:0008006" key="4">
    <source>
        <dbReference type="Google" id="ProtNLM"/>
    </source>
</evidence>